<keyword evidence="3" id="KW-0812">Transmembrane</keyword>
<evidence type="ECO:0000256" key="2">
    <source>
        <dbReference type="SAM" id="MobiDB-lite"/>
    </source>
</evidence>
<dbReference type="SMART" id="SM00271">
    <property type="entry name" value="DnaJ"/>
    <property type="match status" value="1"/>
</dbReference>
<feature type="region of interest" description="Disordered" evidence="2">
    <location>
        <begin position="629"/>
        <end position="679"/>
    </location>
</feature>
<keyword evidence="3" id="KW-0472">Membrane</keyword>
<dbReference type="PROSITE" id="PS00636">
    <property type="entry name" value="DNAJ_1"/>
    <property type="match status" value="1"/>
</dbReference>
<dbReference type="InterPro" id="IPR036869">
    <property type="entry name" value="J_dom_sf"/>
</dbReference>
<accession>A0AA39L4Z6</accession>
<dbReference type="SUPFAM" id="SSF46565">
    <property type="entry name" value="Chaperone J-domain"/>
    <property type="match status" value="1"/>
</dbReference>
<sequence length="796" mass="87060">MLGDEQDKRASPMTDTSFSSASLRMQRSRNPSGGTHARTSYHDDNASLRLPSAISGGGSGGQHSLRSQSSRFSLSEHFAATRSLYEFGFDDASSYAAPSVVVQDGPTTATTATTEEDGPVSEEQRQREELEALLEGDFYDVLCLPRDRGAALAREDVRRAYHRMFLLFYPETYPDAMRGIAKRQFERAQEGFEVLVDEGKRRAYDQGIGVETEQGTEATSDWREIGISSEVGVRVDASRGLSSTRPLDFTVGHSSTAAVPYLASHLLDNLRRFGLTTSIPAFSLSSSIYGIIPPMSALPLHLLSSPHQPLRPAASPRHRLLQLSESKLSPHVGARLTHEMTRTSRTDTAWLGTQAEYGIDVLPNLAPSIRLFHHLRLLPDAETPTILETSIRGRSWWSTSEEQGTPPRAAMGVHHLFPHGTAFARVDSGDWNFTPEACRFMTSTAVAEARQVSYADFPLQVAPIVELGFTTASEAPGSASWNDTPDGASHNLSLLNSIPSSNTGTWTASTAIHPFTNLTTSISYTTPSLPILSSSSLQVDLSASTTHPSTLSLRHLIPITTSTNIGLELSLSRFSTHLSLHLTRLNRRLSLPLFFPPVDRLEPQTLFVVSAVPFLVLAAFKFITRASKRRKQQLRKPQDTNPMDTSSPTVQAAIAHRREEADHSLVSSPTPSPPKHHASHGNLVILSAKFGLPADADPSDNISPSITLNNVKTSSALPLTFHPDEEIADVTVALAALVDDRTGRLWIPDKVRKGCIPGFWDPAPGRDKLLLVRYSFRGREDMVAVRGEEELILPPK</sequence>
<organism evidence="5 6">
    <name type="scientific">Sarocladium strictum</name>
    <name type="common">Black bundle disease fungus</name>
    <name type="synonym">Acremonium strictum</name>
    <dbReference type="NCBI Taxonomy" id="5046"/>
    <lineage>
        <taxon>Eukaryota</taxon>
        <taxon>Fungi</taxon>
        <taxon>Dikarya</taxon>
        <taxon>Ascomycota</taxon>
        <taxon>Pezizomycotina</taxon>
        <taxon>Sordariomycetes</taxon>
        <taxon>Hypocreomycetidae</taxon>
        <taxon>Hypocreales</taxon>
        <taxon>Sarocladiaceae</taxon>
        <taxon>Sarocladium</taxon>
    </lineage>
</organism>
<dbReference type="Proteomes" id="UP001175261">
    <property type="component" value="Unassembled WGS sequence"/>
</dbReference>
<evidence type="ECO:0000259" key="4">
    <source>
        <dbReference type="PROSITE" id="PS50076"/>
    </source>
</evidence>
<feature type="compositionally biased region" description="Polar residues" evidence="2">
    <location>
        <begin position="13"/>
        <end position="33"/>
    </location>
</feature>
<gene>
    <name evidence="5" type="ORF">NLU13_8258</name>
</gene>
<evidence type="ECO:0000256" key="3">
    <source>
        <dbReference type="SAM" id="Phobius"/>
    </source>
</evidence>
<dbReference type="GO" id="GO:0042407">
    <property type="term" value="P:cristae formation"/>
    <property type="evidence" value="ECO:0007669"/>
    <property type="project" value="TreeGrafter"/>
</dbReference>
<evidence type="ECO:0000256" key="1">
    <source>
        <dbReference type="ARBA" id="ARBA00023186"/>
    </source>
</evidence>
<dbReference type="InterPro" id="IPR024586">
    <property type="entry name" value="DnaJ-like_C11_C"/>
</dbReference>
<proteinExistence type="predicted"/>
<dbReference type="InterPro" id="IPR018253">
    <property type="entry name" value="DnaJ_domain_CS"/>
</dbReference>
<evidence type="ECO:0000313" key="5">
    <source>
        <dbReference type="EMBL" id="KAK0384170.1"/>
    </source>
</evidence>
<feature type="region of interest" description="Disordered" evidence="2">
    <location>
        <begin position="1"/>
        <end position="68"/>
    </location>
</feature>
<dbReference type="PANTHER" id="PTHR44157">
    <property type="entry name" value="DNAJ HOMOLOG SUBFAMILY C MEMBER 11"/>
    <property type="match status" value="1"/>
</dbReference>
<dbReference type="GO" id="GO:0005739">
    <property type="term" value="C:mitochondrion"/>
    <property type="evidence" value="ECO:0007669"/>
    <property type="project" value="GOC"/>
</dbReference>
<comment type="caution">
    <text evidence="5">The sequence shown here is derived from an EMBL/GenBank/DDBJ whole genome shotgun (WGS) entry which is preliminary data.</text>
</comment>
<keyword evidence="3" id="KW-1133">Transmembrane helix</keyword>
<dbReference type="InterPro" id="IPR052243">
    <property type="entry name" value="Mito_inner_membrane_organizer"/>
</dbReference>
<feature type="domain" description="J" evidence="4">
    <location>
        <begin position="137"/>
        <end position="208"/>
    </location>
</feature>
<feature type="transmembrane region" description="Helical" evidence="3">
    <location>
        <begin position="605"/>
        <end position="623"/>
    </location>
</feature>
<dbReference type="AlphaFoldDB" id="A0AA39L4Z6"/>
<protein>
    <recommendedName>
        <fullName evidence="4">J domain-containing protein</fullName>
    </recommendedName>
</protein>
<dbReference type="EMBL" id="JAPDFR010000008">
    <property type="protein sequence ID" value="KAK0384170.1"/>
    <property type="molecule type" value="Genomic_DNA"/>
</dbReference>
<keyword evidence="6" id="KW-1185">Reference proteome</keyword>
<dbReference type="Gene3D" id="1.10.287.110">
    <property type="entry name" value="DnaJ domain"/>
    <property type="match status" value="1"/>
</dbReference>
<dbReference type="CDD" id="cd06257">
    <property type="entry name" value="DnaJ"/>
    <property type="match status" value="1"/>
</dbReference>
<feature type="compositionally biased region" description="Basic and acidic residues" evidence="2">
    <location>
        <begin position="1"/>
        <end position="10"/>
    </location>
</feature>
<dbReference type="Pfam" id="PF00226">
    <property type="entry name" value="DnaJ"/>
    <property type="match status" value="1"/>
</dbReference>
<dbReference type="Pfam" id="PF11875">
    <property type="entry name" value="DnaJ-like_C11_C"/>
    <property type="match status" value="1"/>
</dbReference>
<dbReference type="InterPro" id="IPR001623">
    <property type="entry name" value="DnaJ_domain"/>
</dbReference>
<reference evidence="5" key="1">
    <citation type="submission" date="2022-10" db="EMBL/GenBank/DDBJ databases">
        <title>Determination and structural analysis of whole genome sequence of Sarocladium strictum F4-1.</title>
        <authorList>
            <person name="Hu L."/>
            <person name="Jiang Y."/>
        </authorList>
    </citation>
    <scope>NUCLEOTIDE SEQUENCE</scope>
    <source>
        <strain evidence="5">F4-1</strain>
    </source>
</reference>
<dbReference type="PANTHER" id="PTHR44157:SF1">
    <property type="entry name" value="DNAJ HOMOLOG SUBFAMILY C MEMBER 11"/>
    <property type="match status" value="1"/>
</dbReference>
<name>A0AA39L4Z6_SARSR</name>
<feature type="compositionally biased region" description="Polar residues" evidence="2">
    <location>
        <begin position="639"/>
        <end position="650"/>
    </location>
</feature>
<dbReference type="PROSITE" id="PS50076">
    <property type="entry name" value="DNAJ_2"/>
    <property type="match status" value="1"/>
</dbReference>
<evidence type="ECO:0000313" key="6">
    <source>
        <dbReference type="Proteomes" id="UP001175261"/>
    </source>
</evidence>
<keyword evidence="1" id="KW-0143">Chaperone</keyword>